<gene>
    <name evidence="2" type="primary">iorB</name>
    <name evidence="2" type="ordered locus">HEAR1180</name>
</gene>
<dbReference type="HOGENOM" id="CLU_013917_0_1_4"/>
<accession>A4G4C0</accession>
<dbReference type="InterPro" id="IPR052516">
    <property type="entry name" value="N-heterocyclic_Hydroxylase"/>
</dbReference>
<dbReference type="SMART" id="SM01008">
    <property type="entry name" value="Ald_Xan_dh_C"/>
    <property type="match status" value="1"/>
</dbReference>
<sequence>MSTVFQPEDKDSNLAADLSLPSMTRRTWLKGVGALTGLVLTVGTSGIVRAASSAEIKKYGGDAMPGGLVDDTLVFVSIGTDGIVTIVAHRSEMGQGVRTSLPMVVADELEADWSKVRVVQALGIEEKYGNQNTDGSRSMRQSFEPMRRVGAAARQMLEMAAAQQWNVKPEEVRAKNHEVVHAKTGRRLSYGALAEAAAKIAPPSGKELRLKKPAEFRYIGKESTRGIDFQNIVTGNTQYGIDTRLPGMLYAVIARPMVLGGKVKSFDASAALKVPGVIQVIELKSSPPPASFHPLGGIAVIANNTWAAIKGREALKITWDDGKHANYNSVEYKKTLQEAARKPAKAVRNNGDTMTVLSKSSRRIQAEYYLPHIAHATMEPPAATAQIVNGKCEVWACVQAPQATREIVSAHLKLKPEDITVHVTLLGGGFGRKSKPDFAAEAALLSQAMKGVPVKVTWTREDDIHNDYFHTVSVERLEVALDASGKPTAWLHRTAAPTIASIFSEGAKGEQPFELGMSAVNIPFVIPNFRVEAPEVEAHTRIGWFRSVSNIPHVFAIQSFVAELAAAAKRDHRDYLLELIGPARKINPKDMSDDWNYGESPERYPLDTGRMRKTISLATDKAGWGRKLPKGHGLGLAVSYSFVTYVAVVIEVVVAANGDLSIPRVDIAVDCGPQINPDRIRSQLEGACIMGLSLALSGEITFKDGRAEQGNFHEYEVMRSMDAPRDIRIHFIHHDFDVPLGGVGEPATPPIAPALCNAIFAATGKRIRDLPVRNQLKAT</sequence>
<dbReference type="Gene3D" id="3.30.365.10">
    <property type="entry name" value="Aldehyde oxidase/xanthine dehydrogenase, molybdopterin binding domain"/>
    <property type="match status" value="4"/>
</dbReference>
<dbReference type="SUPFAM" id="SSF56003">
    <property type="entry name" value="Molybdenum cofactor-binding domain"/>
    <property type="match status" value="2"/>
</dbReference>
<evidence type="ECO:0000259" key="1">
    <source>
        <dbReference type="SMART" id="SM01008"/>
    </source>
</evidence>
<dbReference type="GO" id="GO:0047121">
    <property type="term" value="F:isoquinoline 1-oxidoreductase activity"/>
    <property type="evidence" value="ECO:0007669"/>
    <property type="project" value="UniProtKB-EC"/>
</dbReference>
<evidence type="ECO:0000313" key="3">
    <source>
        <dbReference type="Proteomes" id="UP000006697"/>
    </source>
</evidence>
<dbReference type="PANTHER" id="PTHR47495">
    <property type="entry name" value="ALDEHYDE DEHYDROGENASE"/>
    <property type="match status" value="1"/>
</dbReference>
<dbReference type="InterPro" id="IPR046867">
    <property type="entry name" value="AldOxase/xan_DH_MoCoBD2"/>
</dbReference>
<dbReference type="AlphaFoldDB" id="A4G4C0"/>
<dbReference type="Pfam" id="PF20256">
    <property type="entry name" value="MoCoBD_2"/>
    <property type="match status" value="2"/>
</dbReference>
<reference evidence="2 3" key="1">
    <citation type="journal article" date="2007" name="PLoS Genet.">
        <title>A tale of two oxidation states: bacterial colonization of arsenic-rich environments.</title>
        <authorList>
            <person name="Muller D."/>
            <person name="Medigue C."/>
            <person name="Koechler S."/>
            <person name="Barbe V."/>
            <person name="Barakat M."/>
            <person name="Talla E."/>
            <person name="Bonnefoy V."/>
            <person name="Krin E."/>
            <person name="Arsene-Ploetze F."/>
            <person name="Carapito C."/>
            <person name="Chandler M."/>
            <person name="Cournoyer B."/>
            <person name="Cruveiller S."/>
            <person name="Dossat C."/>
            <person name="Duval S."/>
            <person name="Heymann M."/>
            <person name="Leize E."/>
            <person name="Lieutaud A."/>
            <person name="Lievremont D."/>
            <person name="Makita Y."/>
            <person name="Mangenot S."/>
            <person name="Nitschke W."/>
            <person name="Ortet P."/>
            <person name="Perdrial N."/>
            <person name="Schoepp B."/>
            <person name="Siguier N."/>
            <person name="Simeonova D.D."/>
            <person name="Rouy Z."/>
            <person name="Segurens B."/>
            <person name="Turlin E."/>
            <person name="Vallenet D."/>
            <person name="Van Dorsselaer A."/>
            <person name="Weiss S."/>
            <person name="Weissenbach J."/>
            <person name="Lett M.C."/>
            <person name="Danchin A."/>
            <person name="Bertin P.N."/>
        </authorList>
    </citation>
    <scope>NUCLEOTIDE SEQUENCE [LARGE SCALE GENOMIC DNA]</scope>
    <source>
        <strain evidence="3">ULPAs1</strain>
    </source>
</reference>
<protein>
    <submittedName>
        <fullName evidence="2">Isoquinoline 1-oxidoreductase, beta subunit</fullName>
        <ecNumber evidence="2">1.3.99.16</ecNumber>
    </submittedName>
</protein>
<dbReference type="Gene3D" id="3.90.1170.50">
    <property type="entry name" value="Aldehyde oxidase/xanthine dehydrogenase, a/b hammerhead"/>
    <property type="match status" value="1"/>
</dbReference>
<keyword evidence="2" id="KW-0560">Oxidoreductase</keyword>
<dbReference type="PANTHER" id="PTHR47495:SF3">
    <property type="entry name" value="BLR6219 PROTEIN"/>
    <property type="match status" value="1"/>
</dbReference>
<dbReference type="Proteomes" id="UP000006697">
    <property type="component" value="Chromosome"/>
</dbReference>
<dbReference type="InterPro" id="IPR012368">
    <property type="entry name" value="OxRdtase_Mopterin-bd_su_IorB"/>
</dbReference>
<dbReference type="KEGG" id="har:HEAR1180"/>
<organism evidence="2 3">
    <name type="scientific">Herminiimonas arsenicoxydans</name>
    <dbReference type="NCBI Taxonomy" id="204773"/>
    <lineage>
        <taxon>Bacteria</taxon>
        <taxon>Pseudomonadati</taxon>
        <taxon>Pseudomonadota</taxon>
        <taxon>Betaproteobacteria</taxon>
        <taxon>Burkholderiales</taxon>
        <taxon>Oxalobacteraceae</taxon>
        <taxon>Herminiimonas</taxon>
    </lineage>
</organism>
<dbReference type="eggNOG" id="COG1529">
    <property type="taxonomic scope" value="Bacteria"/>
</dbReference>
<dbReference type="Pfam" id="PF02738">
    <property type="entry name" value="MoCoBD_1"/>
    <property type="match status" value="1"/>
</dbReference>
<dbReference type="InterPro" id="IPR008274">
    <property type="entry name" value="AldOxase/xan_DH_MoCoBD1"/>
</dbReference>
<dbReference type="PROSITE" id="PS51318">
    <property type="entry name" value="TAT"/>
    <property type="match status" value="1"/>
</dbReference>
<dbReference type="EMBL" id="CU207211">
    <property type="protein sequence ID" value="CAL61357.1"/>
    <property type="molecule type" value="Genomic_DNA"/>
</dbReference>
<dbReference type="PIRSF" id="PIRSF036389">
    <property type="entry name" value="IOR_B"/>
    <property type="match status" value="1"/>
</dbReference>
<dbReference type="EC" id="1.3.99.16" evidence="2"/>
<evidence type="ECO:0000313" key="2">
    <source>
        <dbReference type="EMBL" id="CAL61357.1"/>
    </source>
</evidence>
<dbReference type="InterPro" id="IPR006311">
    <property type="entry name" value="TAT_signal"/>
</dbReference>
<feature type="domain" description="Aldehyde oxidase/xanthine dehydrogenase a/b hammerhead" evidence="1">
    <location>
        <begin position="234"/>
        <end position="323"/>
    </location>
</feature>
<dbReference type="STRING" id="204773.HEAR1180"/>
<name>A4G4C0_HERAR</name>
<dbReference type="InterPro" id="IPR000674">
    <property type="entry name" value="Ald_Oxase/Xan_DH_a/b"/>
</dbReference>
<dbReference type="InterPro" id="IPR037165">
    <property type="entry name" value="AldOxase/xan_DH_Mopterin-bd_sf"/>
</dbReference>
<keyword evidence="3" id="KW-1185">Reference proteome</keyword>
<proteinExistence type="predicted"/>
<dbReference type="OrthoDB" id="6073217at2"/>